<keyword evidence="3" id="KW-0863">Zinc-finger</keyword>
<evidence type="ECO:0000256" key="5">
    <source>
        <dbReference type="ARBA" id="ARBA00023242"/>
    </source>
</evidence>
<evidence type="ECO:0000256" key="1">
    <source>
        <dbReference type="ARBA" id="ARBA00004123"/>
    </source>
</evidence>
<feature type="domain" description="HAT C-terminal dimerisation" evidence="7">
    <location>
        <begin position="451"/>
        <end position="533"/>
    </location>
</feature>
<keyword evidence="4" id="KW-0862">Zinc</keyword>
<dbReference type="InterPro" id="IPR012337">
    <property type="entry name" value="RNaseH-like_sf"/>
</dbReference>
<evidence type="ECO:0000256" key="3">
    <source>
        <dbReference type="ARBA" id="ARBA00022771"/>
    </source>
</evidence>
<dbReference type="AlphaFoldDB" id="A0AAE1HZ98"/>
<comment type="caution">
    <text evidence="8">The sequence shown here is derived from an EMBL/GenBank/DDBJ whole genome shotgun (WGS) entry which is preliminary data.</text>
</comment>
<evidence type="ECO:0000313" key="9">
    <source>
        <dbReference type="Proteomes" id="UP001219518"/>
    </source>
</evidence>
<reference evidence="8" key="2">
    <citation type="journal article" date="2023" name="BMC Genomics">
        <title>Pest status, molecular evolution, and epigenetic factors derived from the genome assembly of Frankliniella fusca, a thysanopteran phytovirus vector.</title>
        <authorList>
            <person name="Catto M.A."/>
            <person name="Labadie P.E."/>
            <person name="Jacobson A.L."/>
            <person name="Kennedy G.G."/>
            <person name="Srinivasan R."/>
            <person name="Hunt B.G."/>
        </authorList>
    </citation>
    <scope>NUCLEOTIDE SEQUENCE</scope>
    <source>
        <strain evidence="8">PL_HMW_Pooled</strain>
    </source>
</reference>
<protein>
    <submittedName>
        <fullName evidence="8">Zinc finger protein 618</fullName>
    </submittedName>
</protein>
<keyword evidence="5" id="KW-0539">Nucleus</keyword>
<dbReference type="SUPFAM" id="SSF53098">
    <property type="entry name" value="Ribonuclease H-like"/>
    <property type="match status" value="1"/>
</dbReference>
<evidence type="ECO:0000313" key="8">
    <source>
        <dbReference type="EMBL" id="KAK3929739.1"/>
    </source>
</evidence>
<evidence type="ECO:0000256" key="6">
    <source>
        <dbReference type="SAM" id="MobiDB-lite"/>
    </source>
</evidence>
<dbReference type="PANTHER" id="PTHR46481">
    <property type="entry name" value="ZINC FINGER BED DOMAIN-CONTAINING PROTEIN 4"/>
    <property type="match status" value="1"/>
</dbReference>
<dbReference type="GO" id="GO:0046983">
    <property type="term" value="F:protein dimerization activity"/>
    <property type="evidence" value="ECO:0007669"/>
    <property type="project" value="InterPro"/>
</dbReference>
<sequence length="543" mass="61466">MAKMPYDQPKTGTNIRNALFRALNRLGLSAAQFEKIEWVTDRGANIKKDLENVDGQPALPREDCVAHLINTIVRGTLSYTHLELRQKAFSGSDTALQICDDVAAAARKVKSAKHANVSFNLAKLQESLHLATPHLRSYCKMLQSVVSRMCRVQQVLVAIGEPPIPYDAEQLQDIIEFLAPLDNTGQVPAANLRKIGLNLVPQEDESQVILDMKGGLADDMHVLELLEQTKLAKDLVTYLRSSGHGQQLDKRVTQEVETRWNSMCTMLESVVQQYVKIMRVLRGVQQQKRLKGIKLELLQWLVAFLKPFRDETTELEANHYPTLPLVLPTSVALQEHCQPQLLDNVAQEAMRKRALKILGDTLKPTLKQKVATFLVPVYHHLVMIEDEDERKKVFDYVRTKINGQESAAEDEPDQQQQEPEPEEPPRKRPRRIGANFQKWKASGTAPKPDEVSAYLQDAPDVDIEDVFPYWKAEAHPVTGRYPKLAKLSHQELGKPATSAGSERGFSRAGFLIQARRNRLSPKTIDNILFLNSYLRNKMMNNKK</sequence>
<keyword evidence="9" id="KW-1185">Reference proteome</keyword>
<evidence type="ECO:0000259" key="7">
    <source>
        <dbReference type="Pfam" id="PF05699"/>
    </source>
</evidence>
<dbReference type="PANTHER" id="PTHR46481:SF10">
    <property type="entry name" value="ZINC FINGER BED DOMAIN-CONTAINING PROTEIN 39"/>
    <property type="match status" value="1"/>
</dbReference>
<reference evidence="8" key="1">
    <citation type="submission" date="2021-07" db="EMBL/GenBank/DDBJ databases">
        <authorList>
            <person name="Catto M.A."/>
            <person name="Jacobson A."/>
            <person name="Kennedy G."/>
            <person name="Labadie P."/>
            <person name="Hunt B.G."/>
            <person name="Srinivasan R."/>
        </authorList>
    </citation>
    <scope>NUCLEOTIDE SEQUENCE</scope>
    <source>
        <strain evidence="8">PL_HMW_Pooled</strain>
        <tissue evidence="8">Head</tissue>
    </source>
</reference>
<organism evidence="8 9">
    <name type="scientific">Frankliniella fusca</name>
    <dbReference type="NCBI Taxonomy" id="407009"/>
    <lineage>
        <taxon>Eukaryota</taxon>
        <taxon>Metazoa</taxon>
        <taxon>Ecdysozoa</taxon>
        <taxon>Arthropoda</taxon>
        <taxon>Hexapoda</taxon>
        <taxon>Insecta</taxon>
        <taxon>Pterygota</taxon>
        <taxon>Neoptera</taxon>
        <taxon>Paraneoptera</taxon>
        <taxon>Thysanoptera</taxon>
        <taxon>Terebrantia</taxon>
        <taxon>Thripoidea</taxon>
        <taxon>Thripidae</taxon>
        <taxon>Frankliniella</taxon>
    </lineage>
</organism>
<gene>
    <name evidence="8" type="ORF">KUF71_019580</name>
</gene>
<dbReference type="InterPro" id="IPR008906">
    <property type="entry name" value="HATC_C_dom"/>
</dbReference>
<dbReference type="GO" id="GO:0008270">
    <property type="term" value="F:zinc ion binding"/>
    <property type="evidence" value="ECO:0007669"/>
    <property type="project" value="UniProtKB-KW"/>
</dbReference>
<comment type="subcellular location">
    <subcellularLocation>
        <location evidence="1">Nucleus</location>
    </subcellularLocation>
</comment>
<evidence type="ECO:0000256" key="4">
    <source>
        <dbReference type="ARBA" id="ARBA00022833"/>
    </source>
</evidence>
<dbReference type="EMBL" id="JAHWGI010001403">
    <property type="protein sequence ID" value="KAK3929739.1"/>
    <property type="molecule type" value="Genomic_DNA"/>
</dbReference>
<keyword evidence="2" id="KW-0479">Metal-binding</keyword>
<dbReference type="InterPro" id="IPR052035">
    <property type="entry name" value="ZnF_BED_domain_contain"/>
</dbReference>
<dbReference type="Proteomes" id="UP001219518">
    <property type="component" value="Unassembled WGS sequence"/>
</dbReference>
<dbReference type="Pfam" id="PF05699">
    <property type="entry name" value="Dimer_Tnp_hAT"/>
    <property type="match status" value="1"/>
</dbReference>
<accession>A0AAE1HZ98</accession>
<name>A0AAE1HZ98_9NEOP</name>
<evidence type="ECO:0000256" key="2">
    <source>
        <dbReference type="ARBA" id="ARBA00022723"/>
    </source>
</evidence>
<dbReference type="GO" id="GO:0005634">
    <property type="term" value="C:nucleus"/>
    <property type="evidence" value="ECO:0007669"/>
    <property type="project" value="UniProtKB-SubCell"/>
</dbReference>
<proteinExistence type="predicted"/>
<feature type="region of interest" description="Disordered" evidence="6">
    <location>
        <begin position="403"/>
        <end position="431"/>
    </location>
</feature>